<protein>
    <submittedName>
        <fullName evidence="2">Putative dimeric alpha-beta barrel protein</fullName>
    </submittedName>
</protein>
<dbReference type="InterPro" id="IPR005545">
    <property type="entry name" value="YCII"/>
</dbReference>
<dbReference type="PANTHER" id="PTHR33606">
    <property type="entry name" value="PROTEIN YCII"/>
    <property type="match status" value="1"/>
</dbReference>
<name>A0A0F4GHH6_9PEZI</name>
<dbReference type="Proteomes" id="UP000033647">
    <property type="component" value="Unassembled WGS sequence"/>
</dbReference>
<dbReference type="OrthoDB" id="5519740at2759"/>
<comment type="caution">
    <text evidence="2">The sequence shown here is derived from an EMBL/GenBank/DDBJ whole genome shotgun (WGS) entry which is preliminary data.</text>
</comment>
<feature type="domain" description="YCII-related" evidence="1">
    <location>
        <begin position="46"/>
        <end position="131"/>
    </location>
</feature>
<proteinExistence type="predicted"/>
<dbReference type="PANTHER" id="PTHR33606:SF3">
    <property type="entry name" value="PROTEIN YCII"/>
    <property type="match status" value="1"/>
</dbReference>
<dbReference type="EMBL" id="LAFY01000617">
    <property type="protein sequence ID" value="KJX96457.1"/>
    <property type="molecule type" value="Genomic_DNA"/>
</dbReference>
<evidence type="ECO:0000313" key="2">
    <source>
        <dbReference type="EMBL" id="KJX96457.1"/>
    </source>
</evidence>
<evidence type="ECO:0000313" key="3">
    <source>
        <dbReference type="Proteomes" id="UP000033647"/>
    </source>
</evidence>
<dbReference type="Pfam" id="PF03795">
    <property type="entry name" value="YCII"/>
    <property type="match status" value="1"/>
</dbReference>
<organism evidence="2 3">
    <name type="scientific">Zymoseptoria brevis</name>
    <dbReference type="NCBI Taxonomy" id="1047168"/>
    <lineage>
        <taxon>Eukaryota</taxon>
        <taxon>Fungi</taxon>
        <taxon>Dikarya</taxon>
        <taxon>Ascomycota</taxon>
        <taxon>Pezizomycotina</taxon>
        <taxon>Dothideomycetes</taxon>
        <taxon>Dothideomycetidae</taxon>
        <taxon>Mycosphaerellales</taxon>
        <taxon>Mycosphaerellaceae</taxon>
        <taxon>Zymoseptoria</taxon>
    </lineage>
</organism>
<evidence type="ECO:0000259" key="1">
    <source>
        <dbReference type="Pfam" id="PF03795"/>
    </source>
</evidence>
<dbReference type="SUPFAM" id="SSF54909">
    <property type="entry name" value="Dimeric alpha+beta barrel"/>
    <property type="match status" value="1"/>
</dbReference>
<dbReference type="InterPro" id="IPR011008">
    <property type="entry name" value="Dimeric_a/b-barrel"/>
</dbReference>
<dbReference type="AlphaFoldDB" id="A0A0F4GHH6"/>
<accession>A0A0F4GHH6</accession>
<dbReference type="STRING" id="1047168.A0A0F4GHH6"/>
<dbReference type="InterPro" id="IPR051807">
    <property type="entry name" value="Sec-metab_biosynth-assoc"/>
</dbReference>
<gene>
    <name evidence="2" type="ORF">TI39_contig625g00006</name>
</gene>
<dbReference type="Gene3D" id="3.30.70.1060">
    <property type="entry name" value="Dimeric alpha+beta barrel"/>
    <property type="match status" value="1"/>
</dbReference>
<keyword evidence="3" id="KW-1185">Reference proteome</keyword>
<reference evidence="2 3" key="1">
    <citation type="submission" date="2015-03" db="EMBL/GenBank/DDBJ databases">
        <title>RNA-seq based gene annotation and comparative genomics of four Zymoseptoria species reveal species-specific pathogenicity related genes and transposable element activity.</title>
        <authorList>
            <person name="Grandaubert J."/>
            <person name="Bhattacharyya A."/>
            <person name="Stukenbrock E.H."/>
        </authorList>
    </citation>
    <scope>NUCLEOTIDE SEQUENCE [LARGE SCALE GENOMIC DNA]</scope>
    <source>
        <strain evidence="2 3">Zb18110</strain>
    </source>
</reference>
<sequence>MSLLLRSSRLRSSTILRPRLTTLRPTSFRSAPSFSTTSCKMGKQEWLVVIKDNPNSLPARMKVRPQHLEELKPHIDSGAIVLGGATLDEPLKEGEGMKSNGSVLIIEADSEKEARGIVEGDVYYTSGVWEPETIQYHPFSSAIRKAK</sequence>